<feature type="signal peptide" evidence="1">
    <location>
        <begin position="1"/>
        <end position="18"/>
    </location>
</feature>
<evidence type="ECO:0000313" key="3">
    <source>
        <dbReference type="Proteomes" id="UP000289238"/>
    </source>
</evidence>
<dbReference type="OrthoDB" id="1447576at2"/>
<gene>
    <name evidence="2" type="ORF">DSM00_2666</name>
</gene>
<dbReference type="PROSITE" id="PS51257">
    <property type="entry name" value="PROKAR_LIPOPROTEIN"/>
    <property type="match status" value="1"/>
</dbReference>
<dbReference type="RefSeq" id="WP_128758421.1">
    <property type="nucleotide sequence ID" value="NZ_QOVM01000006.1"/>
</dbReference>
<organism evidence="2 3">
    <name type="scientific">Leeuwenhoekiella aequorea</name>
    <dbReference type="NCBI Taxonomy" id="283736"/>
    <lineage>
        <taxon>Bacteria</taxon>
        <taxon>Pseudomonadati</taxon>
        <taxon>Bacteroidota</taxon>
        <taxon>Flavobacteriia</taxon>
        <taxon>Flavobacteriales</taxon>
        <taxon>Flavobacteriaceae</taxon>
        <taxon>Leeuwenhoekiella</taxon>
    </lineage>
</organism>
<dbReference type="Proteomes" id="UP000289238">
    <property type="component" value="Unassembled WGS sequence"/>
</dbReference>
<keyword evidence="1" id="KW-0732">Signal</keyword>
<feature type="chain" id="PRO_5020328285" description="YtkA-like domain-containing protein" evidence="1">
    <location>
        <begin position="19"/>
        <end position="138"/>
    </location>
</feature>
<evidence type="ECO:0000256" key="1">
    <source>
        <dbReference type="SAM" id="SignalP"/>
    </source>
</evidence>
<reference evidence="2 3" key="1">
    <citation type="submission" date="2018-07" db="EMBL/GenBank/DDBJ databases">
        <title>Leeuwenhoekiella genomics.</title>
        <authorList>
            <person name="Tahon G."/>
            <person name="Willems A."/>
        </authorList>
    </citation>
    <scope>NUCLEOTIDE SEQUENCE [LARGE SCALE GENOMIC DNA]</scope>
    <source>
        <strain evidence="2 3">LMG 22550</strain>
    </source>
</reference>
<evidence type="ECO:0008006" key="4">
    <source>
        <dbReference type="Google" id="ProtNLM"/>
    </source>
</evidence>
<comment type="caution">
    <text evidence="2">The sequence shown here is derived from an EMBL/GenBank/DDBJ whole genome shotgun (WGS) entry which is preliminary data.</text>
</comment>
<proteinExistence type="predicted"/>
<name>A0A4Q0P671_9FLAO</name>
<dbReference type="EMBL" id="QOVM01000006">
    <property type="protein sequence ID" value="RXG21149.1"/>
    <property type="molecule type" value="Genomic_DNA"/>
</dbReference>
<accession>A0A4Q0P671</accession>
<dbReference type="AlphaFoldDB" id="A0A4Q0P671"/>
<sequence length="138" mass="15150">MKKLLVLFLLTVTLISCTTEDSETEITTNESTSGSTAATVNLTVINSSSATQSGYIVMMFNREVKENQPLPEILFQKTSNSDGKVSFDLEDYIAKNGNGPYYFEAFLQTSNGFSLESITHPTFLVTSGQIRTTSIIVK</sequence>
<keyword evidence="3" id="KW-1185">Reference proteome</keyword>
<protein>
    <recommendedName>
        <fullName evidence="4">YtkA-like domain-containing protein</fullName>
    </recommendedName>
</protein>
<evidence type="ECO:0000313" key="2">
    <source>
        <dbReference type="EMBL" id="RXG21149.1"/>
    </source>
</evidence>